<protein>
    <submittedName>
        <fullName evidence="1">Uncharacterized protein</fullName>
    </submittedName>
</protein>
<keyword evidence="2" id="KW-1185">Reference proteome</keyword>
<proteinExistence type="predicted"/>
<dbReference type="Proteomes" id="UP001209854">
    <property type="component" value="Unassembled WGS sequence"/>
</dbReference>
<evidence type="ECO:0000313" key="1">
    <source>
        <dbReference type="EMBL" id="MCW7552614.1"/>
    </source>
</evidence>
<dbReference type="RefSeq" id="WP_262567566.1">
    <property type="nucleotide sequence ID" value="NZ_JAPFCC010000001.1"/>
</dbReference>
<accession>A0ABT3MUG2</accession>
<reference evidence="1 2" key="1">
    <citation type="submission" date="2022-10" db="EMBL/GenBank/DDBJ databases">
        <title>High-quality genome sequences of two octocoral-associated bacteria, Endozoicomonas euniceicola EF212 and Endozoicomonas gorgoniicola PS125.</title>
        <authorList>
            <person name="Chiou Y.-J."/>
            <person name="Chen Y.-H."/>
        </authorList>
    </citation>
    <scope>NUCLEOTIDE SEQUENCE [LARGE SCALE GENOMIC DNA]</scope>
    <source>
        <strain evidence="1 2">PS125</strain>
    </source>
</reference>
<evidence type="ECO:0000313" key="2">
    <source>
        <dbReference type="Proteomes" id="UP001209854"/>
    </source>
</evidence>
<gene>
    <name evidence="1" type="ORF">NX722_08110</name>
</gene>
<sequence>MGLEARVDRLESHFDALDGSVRSLISITGDTHQEILATRQEMREYQRENRIRFDQQERRMDKLESSINALTDATLAGFKRSDEQHEETRERFDQLELLIRQSFPKN</sequence>
<name>A0ABT3MUG2_9GAMM</name>
<comment type="caution">
    <text evidence="1">The sequence shown here is derived from an EMBL/GenBank/DDBJ whole genome shotgun (WGS) entry which is preliminary data.</text>
</comment>
<organism evidence="1 2">
    <name type="scientific">Endozoicomonas gorgoniicola</name>
    <dbReference type="NCBI Taxonomy" id="1234144"/>
    <lineage>
        <taxon>Bacteria</taxon>
        <taxon>Pseudomonadati</taxon>
        <taxon>Pseudomonadota</taxon>
        <taxon>Gammaproteobacteria</taxon>
        <taxon>Oceanospirillales</taxon>
        <taxon>Endozoicomonadaceae</taxon>
        <taxon>Endozoicomonas</taxon>
    </lineage>
</organism>
<dbReference type="EMBL" id="JAPFCC010000001">
    <property type="protein sequence ID" value="MCW7552614.1"/>
    <property type="molecule type" value="Genomic_DNA"/>
</dbReference>